<evidence type="ECO:0000313" key="4">
    <source>
        <dbReference type="Proteomes" id="UP000237481"/>
    </source>
</evidence>
<feature type="non-terminal residue" evidence="3">
    <location>
        <position position="1"/>
    </location>
</feature>
<dbReference type="AlphaFoldDB" id="A0A2S4L5T5"/>
<sequence>KPSPWVSLSRVRCLPSCVTFCGRLQSIARLSIPATMAVIPAVPGLTINVKVACQIATEYAPPEEETFGEDQGVTASIPRSTCYIESTSGLSFSVQTTVTPEFERIAPYDALAVRVYIDGQYIHGEWYYKSDINWTRSFIREISSGSTPSDRKGFVVRRTFTFAPVSCVEDVARTRIVQDAKTARSLGVIRVTASVGRGEKAVLYAGNTFRGNQKLELAEKAMKGKELSHGTSFPAGAVGVQPRMVSFNHERDVAEFFFKYRSRGALQRELIIPQSPASTPVLDEIDGLSELEIRRLAREMLRAKQEDRRSERRATVKRENDDTDRTGPAREFKMVRMDDGKEAVDLTDD</sequence>
<keyword evidence="4" id="KW-1185">Reference proteome</keyword>
<evidence type="ECO:0000313" key="3">
    <source>
        <dbReference type="EMBL" id="POR37780.1"/>
    </source>
</evidence>
<feature type="region of interest" description="Disordered" evidence="1">
    <location>
        <begin position="303"/>
        <end position="349"/>
    </location>
</feature>
<reference evidence="3 4" key="1">
    <citation type="submission" date="2018-01" db="EMBL/GenBank/DDBJ databases">
        <title>Harnessing the power of phylogenomics to disentangle the directionality and signatures of interkingdom host jumping in the parasitic fungal genus Tolypocladium.</title>
        <authorList>
            <person name="Quandt C.A."/>
            <person name="Patterson W."/>
            <person name="Spatafora J.W."/>
        </authorList>
    </citation>
    <scope>NUCLEOTIDE SEQUENCE [LARGE SCALE GENOMIC DNA]</scope>
    <source>
        <strain evidence="3 4">NRBC 100945</strain>
    </source>
</reference>
<comment type="caution">
    <text evidence="3">The sequence shown here is derived from an EMBL/GenBank/DDBJ whole genome shotgun (WGS) entry which is preliminary data.</text>
</comment>
<organism evidence="3 4">
    <name type="scientific">Tolypocladium paradoxum</name>
    <dbReference type="NCBI Taxonomy" id="94208"/>
    <lineage>
        <taxon>Eukaryota</taxon>
        <taxon>Fungi</taxon>
        <taxon>Dikarya</taxon>
        <taxon>Ascomycota</taxon>
        <taxon>Pezizomycotina</taxon>
        <taxon>Sordariomycetes</taxon>
        <taxon>Hypocreomycetidae</taxon>
        <taxon>Hypocreales</taxon>
        <taxon>Ophiocordycipitaceae</taxon>
        <taxon>Tolypocladium</taxon>
    </lineage>
</organism>
<protein>
    <recommendedName>
        <fullName evidence="2">DUF7918 domain-containing protein</fullName>
    </recommendedName>
</protein>
<proteinExistence type="predicted"/>
<dbReference type="InterPro" id="IPR057678">
    <property type="entry name" value="DUF7918"/>
</dbReference>
<dbReference type="Proteomes" id="UP000237481">
    <property type="component" value="Unassembled WGS sequence"/>
</dbReference>
<evidence type="ECO:0000256" key="1">
    <source>
        <dbReference type="SAM" id="MobiDB-lite"/>
    </source>
</evidence>
<feature type="domain" description="DUF7918" evidence="2">
    <location>
        <begin position="44"/>
        <end position="275"/>
    </location>
</feature>
<dbReference type="Pfam" id="PF25534">
    <property type="entry name" value="DUF7918"/>
    <property type="match status" value="1"/>
</dbReference>
<dbReference type="OrthoDB" id="3364132at2759"/>
<dbReference type="EMBL" id="PKSG01000203">
    <property type="protein sequence ID" value="POR37780.1"/>
    <property type="molecule type" value="Genomic_DNA"/>
</dbReference>
<gene>
    <name evidence="3" type="ORF">TPAR_02027</name>
</gene>
<evidence type="ECO:0000259" key="2">
    <source>
        <dbReference type="Pfam" id="PF25534"/>
    </source>
</evidence>
<dbReference type="STRING" id="94208.A0A2S4L5T5"/>
<dbReference type="PANTHER" id="PTHR36223:SF1">
    <property type="entry name" value="TRANSCRIPTION ELONGATION FACTOR EAF N-TERMINAL DOMAIN-CONTAINING PROTEIN"/>
    <property type="match status" value="1"/>
</dbReference>
<dbReference type="PANTHER" id="PTHR36223">
    <property type="entry name" value="BETA-LACTAMASE-TYPE TRANSPEPTIDASE FOLD DOMAIN CONTAINING PROTEIN"/>
    <property type="match status" value="1"/>
</dbReference>
<accession>A0A2S4L5T5</accession>
<name>A0A2S4L5T5_9HYPO</name>